<protein>
    <recommendedName>
        <fullName evidence="3">DUF4243 domain-containing protein</fullName>
    </recommendedName>
</protein>
<reference evidence="1 2" key="1">
    <citation type="submission" date="2016-10" db="EMBL/GenBank/DDBJ databases">
        <authorList>
            <person name="de Groot N.N."/>
        </authorList>
    </citation>
    <scope>NUCLEOTIDE SEQUENCE [LARGE SCALE GENOMIC DNA]</scope>
    <source>
        <strain evidence="1 2">DSM 44149</strain>
    </source>
</reference>
<keyword evidence="2" id="KW-1185">Reference proteome</keyword>
<proteinExistence type="predicted"/>
<dbReference type="RefSeq" id="WP_030430644.1">
    <property type="nucleotide sequence ID" value="NZ_JOEF01000014.1"/>
</dbReference>
<dbReference type="EMBL" id="LT629701">
    <property type="protein sequence ID" value="SDM60650.1"/>
    <property type="molecule type" value="Genomic_DNA"/>
</dbReference>
<evidence type="ECO:0000313" key="2">
    <source>
        <dbReference type="Proteomes" id="UP000183376"/>
    </source>
</evidence>
<organism evidence="1 2">
    <name type="scientific">Allokutzneria albata</name>
    <name type="common">Kibdelosporangium albatum</name>
    <dbReference type="NCBI Taxonomy" id="211114"/>
    <lineage>
        <taxon>Bacteria</taxon>
        <taxon>Bacillati</taxon>
        <taxon>Actinomycetota</taxon>
        <taxon>Actinomycetes</taxon>
        <taxon>Pseudonocardiales</taxon>
        <taxon>Pseudonocardiaceae</taxon>
        <taxon>Allokutzneria</taxon>
    </lineage>
</organism>
<dbReference type="AlphaFoldDB" id="A0A1G9UL31"/>
<name>A0A1G9UL31_ALLAB</name>
<dbReference type="OrthoDB" id="6396144at2"/>
<gene>
    <name evidence="1" type="ORF">SAMN04489726_2474</name>
</gene>
<dbReference type="eggNOG" id="ENOG5032R1X">
    <property type="taxonomic scope" value="Bacteria"/>
</dbReference>
<evidence type="ECO:0008006" key="3">
    <source>
        <dbReference type="Google" id="ProtNLM"/>
    </source>
</evidence>
<sequence length="345" mass="37184">MPDRTGVLDEAYQRLHRTGPEFDGWLSNHAPMTVEAMVRAGRPELVHRWVDAYSDQLDELPAATHRIGSEWLAAMGDERRIGDWIAHFRVELAERPWREVLATWWPRLLPGVAAGATHGVIRVGHAVRVLLEGEQTAPRLDELAHGLGYWAARWESVPGAACPEGTLPPHEAILGVPVLPERTGGIQARLARLADLAGWSESLAALRCPSNSAQAYDMLADLVDVAVLRYRTHGHGAAIMSVHGATAPNAVLRTLPALPEKLWVPSLCAAWIATAAVTSIYAPSQPAPVEEGADLAVDEVLERAVATGDSHAIKFADTAMDTFAHKGTPDALAAAQRCTDLISPS</sequence>
<dbReference type="Proteomes" id="UP000183376">
    <property type="component" value="Chromosome I"/>
</dbReference>
<evidence type="ECO:0000313" key="1">
    <source>
        <dbReference type="EMBL" id="SDM60650.1"/>
    </source>
</evidence>
<accession>A0A1G9UL31</accession>